<evidence type="ECO:0000313" key="2">
    <source>
        <dbReference type="Proteomes" id="UP001417504"/>
    </source>
</evidence>
<keyword evidence="2" id="KW-1185">Reference proteome</keyword>
<dbReference type="Proteomes" id="UP001417504">
    <property type="component" value="Unassembled WGS sequence"/>
</dbReference>
<reference evidence="1 2" key="1">
    <citation type="submission" date="2024-01" db="EMBL/GenBank/DDBJ databases">
        <title>Genome assemblies of Stephania.</title>
        <authorList>
            <person name="Yang L."/>
        </authorList>
    </citation>
    <scope>NUCLEOTIDE SEQUENCE [LARGE SCALE GENOMIC DNA]</scope>
    <source>
        <strain evidence="1">QJT</strain>
        <tissue evidence="1">Leaf</tissue>
    </source>
</reference>
<protein>
    <submittedName>
        <fullName evidence="1">Uncharacterized protein</fullName>
    </submittedName>
</protein>
<gene>
    <name evidence="1" type="ORF">Sjap_016425</name>
</gene>
<name>A0AAP0IL16_9MAGN</name>
<proteinExistence type="predicted"/>
<dbReference type="AlphaFoldDB" id="A0AAP0IL16"/>
<accession>A0AAP0IL16</accession>
<comment type="caution">
    <text evidence="1">The sequence shown here is derived from an EMBL/GenBank/DDBJ whole genome shotgun (WGS) entry which is preliminary data.</text>
</comment>
<sequence>MVWSKAMNGGPPEPRRTWSISPLAAEQWWPLPEVLLPVGGGFSWLTGAPPPLFLAGKRLYGDVATRPPGLEVVRDPTEPWLGPHS</sequence>
<organism evidence="1 2">
    <name type="scientific">Stephania japonica</name>
    <dbReference type="NCBI Taxonomy" id="461633"/>
    <lineage>
        <taxon>Eukaryota</taxon>
        <taxon>Viridiplantae</taxon>
        <taxon>Streptophyta</taxon>
        <taxon>Embryophyta</taxon>
        <taxon>Tracheophyta</taxon>
        <taxon>Spermatophyta</taxon>
        <taxon>Magnoliopsida</taxon>
        <taxon>Ranunculales</taxon>
        <taxon>Menispermaceae</taxon>
        <taxon>Menispermoideae</taxon>
        <taxon>Cissampelideae</taxon>
        <taxon>Stephania</taxon>
    </lineage>
</organism>
<dbReference type="EMBL" id="JBBNAE010000006">
    <property type="protein sequence ID" value="KAK9117478.1"/>
    <property type="molecule type" value="Genomic_DNA"/>
</dbReference>
<evidence type="ECO:0000313" key="1">
    <source>
        <dbReference type="EMBL" id="KAK9117478.1"/>
    </source>
</evidence>